<proteinExistence type="predicted"/>
<reference evidence="1 2" key="1">
    <citation type="submission" date="2017-05" db="EMBL/GenBank/DDBJ databases">
        <authorList>
            <person name="Varghese N."/>
            <person name="Submissions S."/>
        </authorList>
    </citation>
    <scope>NUCLEOTIDE SEQUENCE [LARGE SCALE GENOMIC DNA]</scope>
    <source>
        <strain evidence="1 2">DSM 29506</strain>
    </source>
</reference>
<dbReference type="EMBL" id="FXTO01000048">
    <property type="protein sequence ID" value="SMO98972.1"/>
    <property type="molecule type" value="Genomic_DNA"/>
</dbReference>
<keyword evidence="2" id="KW-1185">Reference proteome</keyword>
<dbReference type="Proteomes" id="UP000316030">
    <property type="component" value="Unassembled WGS sequence"/>
</dbReference>
<sequence length="229" mass="25210">MAGQQVRGLGAKKIISIHALLEWAFRRECARLDFAEDGESILGYGYASMTAMILRHEQLGCRIDGGGRSEPHPDADAVAAAVSALPEARGGRRMAVWIAELARAGAVPDWMPDAAPRVYPVETHTNRYGIRAKTEDAARLGAHGWPMQSRRNRKGQIVQEAVLFCPVSVRPTVADIARARRSYLDWWGALHELRCSFQIYSGLSSFDVSCEMPPRAPWLKNVDGELLGG</sequence>
<organism evidence="1 2">
    <name type="scientific">Thalassovita litoralis</name>
    <dbReference type="NCBI Taxonomy" id="1010611"/>
    <lineage>
        <taxon>Bacteria</taxon>
        <taxon>Pseudomonadati</taxon>
        <taxon>Pseudomonadota</taxon>
        <taxon>Alphaproteobacteria</taxon>
        <taxon>Rhodobacterales</taxon>
        <taxon>Roseobacteraceae</taxon>
        <taxon>Thalassovita</taxon>
    </lineage>
</organism>
<evidence type="ECO:0000313" key="2">
    <source>
        <dbReference type="Proteomes" id="UP000316030"/>
    </source>
</evidence>
<accession>A0A521FS41</accession>
<gene>
    <name evidence="1" type="ORF">SAMN06265173_14818</name>
</gene>
<protein>
    <submittedName>
        <fullName evidence="1">Uncharacterized protein</fullName>
    </submittedName>
</protein>
<dbReference type="AlphaFoldDB" id="A0A521FS41"/>
<name>A0A521FS41_9RHOB</name>
<evidence type="ECO:0000313" key="1">
    <source>
        <dbReference type="EMBL" id="SMO98972.1"/>
    </source>
</evidence>